<organism evidence="2 3">
    <name type="scientific">Nocardioides panacihumi</name>
    <dbReference type="NCBI Taxonomy" id="400774"/>
    <lineage>
        <taxon>Bacteria</taxon>
        <taxon>Bacillati</taxon>
        <taxon>Actinomycetota</taxon>
        <taxon>Actinomycetes</taxon>
        <taxon>Propionibacteriales</taxon>
        <taxon>Nocardioidaceae</taxon>
        <taxon>Nocardioides</taxon>
    </lineage>
</organism>
<comment type="caution">
    <text evidence="2">The sequence shown here is derived from an EMBL/GenBank/DDBJ whole genome shotgun (WGS) entry which is preliminary data.</text>
</comment>
<evidence type="ECO:0000313" key="3">
    <source>
        <dbReference type="Proteomes" id="UP001500571"/>
    </source>
</evidence>
<dbReference type="Pfam" id="PF13338">
    <property type="entry name" value="AbiEi_4"/>
    <property type="match status" value="1"/>
</dbReference>
<dbReference type="Proteomes" id="UP001500571">
    <property type="component" value="Unassembled WGS sequence"/>
</dbReference>
<protein>
    <recommendedName>
        <fullName evidence="1">AbiEi antitoxin N-terminal domain-containing protein</fullName>
    </recommendedName>
</protein>
<evidence type="ECO:0000259" key="1">
    <source>
        <dbReference type="Pfam" id="PF13338"/>
    </source>
</evidence>
<dbReference type="InterPro" id="IPR025159">
    <property type="entry name" value="AbiEi_N"/>
</dbReference>
<sequence>MTPRIIAELAANHGLITRKRALELGLSDGEVADLVRRGAWRRLRRGVYVLAEVDIAAVSFADRRRLTDRAACLAIRREFVRSHTTAMLELGVPILLPSRPMAHVTRNCLATQHKYGVKHHLAPYRPGDVVGINGFAVLGHVRSAIDIAREYGHPYGVVAIDRVRWLGHSEAELAEVIETQMKFWPDRRDALRALEQSCPGSESVAETLGRDLVEELGVTGIETQFGLTDGRRTHFADLRLGRHLIEIDGRQKYVKDNGPTLGDIDDVILAEKQREDWFRGFHLGMSRLTWSDVWGPGRQAAKERLRRELAQTDRLWGTAIDDLERFRVRRRAA</sequence>
<accession>A0ABN2Q9B8</accession>
<gene>
    <name evidence="2" type="ORF">GCM10009798_03300</name>
</gene>
<keyword evidence="3" id="KW-1185">Reference proteome</keyword>
<dbReference type="EMBL" id="BAAAPB010000001">
    <property type="protein sequence ID" value="GAA1947535.1"/>
    <property type="molecule type" value="Genomic_DNA"/>
</dbReference>
<name>A0ABN2Q9B8_9ACTN</name>
<feature type="domain" description="AbiEi antitoxin N-terminal" evidence="1">
    <location>
        <begin position="5"/>
        <end position="51"/>
    </location>
</feature>
<evidence type="ECO:0000313" key="2">
    <source>
        <dbReference type="EMBL" id="GAA1947535.1"/>
    </source>
</evidence>
<proteinExistence type="predicted"/>
<reference evidence="2 3" key="1">
    <citation type="journal article" date="2019" name="Int. J. Syst. Evol. Microbiol.">
        <title>The Global Catalogue of Microorganisms (GCM) 10K type strain sequencing project: providing services to taxonomists for standard genome sequencing and annotation.</title>
        <authorList>
            <consortium name="The Broad Institute Genomics Platform"/>
            <consortium name="The Broad Institute Genome Sequencing Center for Infectious Disease"/>
            <person name="Wu L."/>
            <person name="Ma J."/>
        </authorList>
    </citation>
    <scope>NUCLEOTIDE SEQUENCE [LARGE SCALE GENOMIC DNA]</scope>
    <source>
        <strain evidence="2 3">JCM 15309</strain>
    </source>
</reference>